<dbReference type="EMBL" id="CABDUW010000088">
    <property type="protein sequence ID" value="VTJ57907.1"/>
    <property type="molecule type" value="Genomic_DNA"/>
</dbReference>
<dbReference type="PANTHER" id="PTHR14881:SF4">
    <property type="entry name" value="LISH DOMAIN-CONTAINING PROTEIN ARMC9"/>
    <property type="match status" value="1"/>
</dbReference>
<evidence type="ECO:0000313" key="2">
    <source>
        <dbReference type="EMBL" id="KAF7464556.1"/>
    </source>
</evidence>
<dbReference type="Proteomes" id="UP000662637">
    <property type="component" value="Unassembled WGS sequence"/>
</dbReference>
<evidence type="ECO:0000313" key="3">
    <source>
        <dbReference type="EMBL" id="VTJ57907.1"/>
    </source>
</evidence>
<feature type="region of interest" description="Disordered" evidence="1">
    <location>
        <begin position="86"/>
        <end position="105"/>
    </location>
</feature>
<dbReference type="AlphaFoldDB" id="A0A5E4AKI0"/>
<sequence length="105" mass="11863">MYTLFLEMLQQLHQQLVEAERRSMTYLKRYNKIQADYHNLIGVTAELVDSLEATVSGKMVRKIPVYISVGEKWCLENGLCGGQSLATPPPAEPAPLFKKVHTDRG</sequence>
<dbReference type="EMBL" id="WJEC01008020">
    <property type="protein sequence ID" value="KAF7464556.1"/>
    <property type="molecule type" value="Genomic_DNA"/>
</dbReference>
<organism evidence="3">
    <name type="scientific">Marmota monax</name>
    <name type="common">Woodchuck</name>
    <dbReference type="NCBI Taxonomy" id="9995"/>
    <lineage>
        <taxon>Eukaryota</taxon>
        <taxon>Metazoa</taxon>
        <taxon>Chordata</taxon>
        <taxon>Craniata</taxon>
        <taxon>Vertebrata</taxon>
        <taxon>Euteleostomi</taxon>
        <taxon>Mammalia</taxon>
        <taxon>Eutheria</taxon>
        <taxon>Euarchontoglires</taxon>
        <taxon>Glires</taxon>
        <taxon>Rodentia</taxon>
        <taxon>Sciuromorpha</taxon>
        <taxon>Sciuridae</taxon>
        <taxon>Xerinae</taxon>
        <taxon>Marmotini</taxon>
        <taxon>Marmota</taxon>
    </lineage>
</organism>
<reference evidence="2" key="2">
    <citation type="submission" date="2020-08" db="EMBL/GenBank/DDBJ databases">
        <authorList>
            <person name="Shumante A."/>
            <person name="Zimin A.V."/>
            <person name="Puiu D."/>
            <person name="Salzberg S.L."/>
        </authorList>
    </citation>
    <scope>NUCLEOTIDE SEQUENCE</scope>
    <source>
        <strain evidence="2">WC2-LM</strain>
        <tissue evidence="2">Liver</tissue>
    </source>
</reference>
<gene>
    <name evidence="2" type="ORF">GHT09_006469</name>
    <name evidence="3" type="ORF">MONAX_5E000028</name>
</gene>
<reference evidence="3" key="1">
    <citation type="submission" date="2019-04" db="EMBL/GenBank/DDBJ databases">
        <authorList>
            <person name="Alioto T."/>
            <person name="Alioto T."/>
        </authorList>
    </citation>
    <scope>NUCLEOTIDE SEQUENCE [LARGE SCALE GENOMIC DNA]</scope>
</reference>
<proteinExistence type="predicted"/>
<dbReference type="GO" id="GO:0036064">
    <property type="term" value="C:ciliary basal body"/>
    <property type="evidence" value="ECO:0007669"/>
    <property type="project" value="InterPro"/>
</dbReference>
<dbReference type="InterPro" id="IPR040369">
    <property type="entry name" value="ARMC9"/>
</dbReference>
<accession>A0A5E4AKI0</accession>
<protein>
    <submittedName>
        <fullName evidence="3">Uncharacterized protein</fullName>
    </submittedName>
</protein>
<dbReference type="GO" id="GO:0005814">
    <property type="term" value="C:centriole"/>
    <property type="evidence" value="ECO:0007669"/>
    <property type="project" value="TreeGrafter"/>
</dbReference>
<evidence type="ECO:0000256" key="1">
    <source>
        <dbReference type="SAM" id="MobiDB-lite"/>
    </source>
</evidence>
<dbReference type="GO" id="GO:0097542">
    <property type="term" value="C:ciliary tip"/>
    <property type="evidence" value="ECO:0007669"/>
    <property type="project" value="TreeGrafter"/>
</dbReference>
<dbReference type="GO" id="GO:0060271">
    <property type="term" value="P:cilium assembly"/>
    <property type="evidence" value="ECO:0007669"/>
    <property type="project" value="InterPro"/>
</dbReference>
<dbReference type="PANTHER" id="PTHR14881">
    <property type="entry name" value="LISH DOMAIN-CONTAINING PROTEIN ARMC9"/>
    <property type="match status" value="1"/>
</dbReference>
<name>A0A5E4AKI0_MARMO</name>